<organism evidence="2 3">
    <name type="scientific">Bradyrhizobium brasilense</name>
    <dbReference type="NCBI Taxonomy" id="1419277"/>
    <lineage>
        <taxon>Bacteria</taxon>
        <taxon>Pseudomonadati</taxon>
        <taxon>Pseudomonadota</taxon>
        <taxon>Alphaproteobacteria</taxon>
        <taxon>Hyphomicrobiales</taxon>
        <taxon>Nitrobacteraceae</taxon>
        <taxon>Bradyrhizobium</taxon>
    </lineage>
</organism>
<name>A0A1G7P614_9BRAD</name>
<feature type="region of interest" description="Disordered" evidence="1">
    <location>
        <begin position="189"/>
        <end position="220"/>
    </location>
</feature>
<feature type="compositionally biased region" description="Low complexity" evidence="1">
    <location>
        <begin position="191"/>
        <end position="203"/>
    </location>
</feature>
<reference evidence="2 3" key="1">
    <citation type="submission" date="2016-10" db="EMBL/GenBank/DDBJ databases">
        <authorList>
            <person name="de Groot N.N."/>
        </authorList>
    </citation>
    <scope>NUCLEOTIDE SEQUENCE [LARGE SCALE GENOMIC DNA]</scope>
    <source>
        <strain evidence="2 3">R5</strain>
    </source>
</reference>
<dbReference type="Proteomes" id="UP000199245">
    <property type="component" value="Unassembled WGS sequence"/>
</dbReference>
<evidence type="ECO:0000256" key="1">
    <source>
        <dbReference type="SAM" id="MobiDB-lite"/>
    </source>
</evidence>
<protein>
    <submittedName>
        <fullName evidence="2">Uncharacterized protein</fullName>
    </submittedName>
</protein>
<proteinExistence type="predicted"/>
<sequence length="220" mass="23040">MDTAPDLTTATAIAATGQTQAAAAPRIKFSSHGFCIDHPDPELGAQLMANALGVADRDAMDGILRQLVKASVSGGKPCEVNLAFMISMVRSIGPRDSVEAMLVAQMVSVHVMAMRCARHLAHAKDLAQHDSAARALGRLARTFPAQIEALNRHRSHSEPAITVQNVKVEDGGNAIVGNVTQHASVIVSDTSPASAARNAPKAAGSRRRRNSADAARDAQA</sequence>
<feature type="compositionally biased region" description="Basic and acidic residues" evidence="1">
    <location>
        <begin position="210"/>
        <end position="220"/>
    </location>
</feature>
<dbReference type="EMBL" id="FMZW01000076">
    <property type="protein sequence ID" value="SDF81766.1"/>
    <property type="molecule type" value="Genomic_DNA"/>
</dbReference>
<gene>
    <name evidence="2" type="ORF">SAMN05216337_10765</name>
</gene>
<dbReference type="AlphaFoldDB" id="A0A1G7P614"/>
<evidence type="ECO:0000313" key="3">
    <source>
        <dbReference type="Proteomes" id="UP000199245"/>
    </source>
</evidence>
<evidence type="ECO:0000313" key="2">
    <source>
        <dbReference type="EMBL" id="SDF81766.1"/>
    </source>
</evidence>
<dbReference type="RefSeq" id="WP_092090309.1">
    <property type="nucleotide sequence ID" value="NZ_FMZW01000076.1"/>
</dbReference>
<accession>A0A1G7P614</accession>